<dbReference type="Pfam" id="PF14659">
    <property type="entry name" value="Phage_int_SAM_3"/>
    <property type="match status" value="1"/>
</dbReference>
<keyword evidence="3" id="KW-0233">DNA recombination</keyword>
<dbReference type="InterPro" id="IPR013762">
    <property type="entry name" value="Integrase-like_cat_sf"/>
</dbReference>
<dbReference type="InterPro" id="IPR010998">
    <property type="entry name" value="Integrase_recombinase_N"/>
</dbReference>
<dbReference type="InterPro" id="IPR011010">
    <property type="entry name" value="DNA_brk_join_enz"/>
</dbReference>
<feature type="compositionally biased region" description="Basic and acidic residues" evidence="5">
    <location>
        <begin position="244"/>
        <end position="264"/>
    </location>
</feature>
<feature type="domain" description="Core-binding (CB)" evidence="7">
    <location>
        <begin position="77"/>
        <end position="160"/>
    </location>
</feature>
<reference evidence="8" key="2">
    <citation type="submission" date="2020-09" db="EMBL/GenBank/DDBJ databases">
        <authorList>
            <person name="Sun Q."/>
            <person name="Zhou Y."/>
        </authorList>
    </citation>
    <scope>NUCLEOTIDE SEQUENCE</scope>
    <source>
        <strain evidence="8">CGMCC 4.5737</strain>
    </source>
</reference>
<dbReference type="AlphaFoldDB" id="A0A8J3CEF1"/>
<sequence>MPRRKRPEGTRAPNGASSIYLGKDGYWHGRVTMGVGDDGKPDRRHVKRKDESEVIEAVRELERQRDTGKARKPGRAWTVEKWLRHWVENIVAPAVKYKTLEGYRLAVYKHLIPRIGAHRIDRLSAEHLESLYARMLAAGHAPGGVHQVHRTIKTALFEAMRRRHVTENVATIAKAPRLEDREVEPFTLEEAQRILKAASERRNGVRFVVALTLGLRKGEALGLKWPRVDLDKGLLRTPKQLQRRPWEHGCSDPHACGREHHKTEPCPQDCGRHTKCPPVCSPDCTEHAARCPHRKGGGLHEIDVKSRAGKRGVGIPAPLLRALREHKTTQAAEREHAGSLWQEGGWVFAQPNGRPIDPRADHREWKTLLEAAGVRDARLHDARHTAATMLLALGVPARAVMEIMGWSQLSMTQRYQHVTSDLVANIAEQVGDLFWGSNETQTETRQP</sequence>
<dbReference type="PANTHER" id="PTHR30349:SF91">
    <property type="entry name" value="INTA PROTEIN"/>
    <property type="match status" value="1"/>
</dbReference>
<evidence type="ECO:0000259" key="7">
    <source>
        <dbReference type="PROSITE" id="PS51900"/>
    </source>
</evidence>
<evidence type="ECO:0000256" key="5">
    <source>
        <dbReference type="SAM" id="MobiDB-lite"/>
    </source>
</evidence>
<keyword evidence="9" id="KW-1185">Reference proteome</keyword>
<dbReference type="PROSITE" id="PS51898">
    <property type="entry name" value="TYR_RECOMBINASE"/>
    <property type="match status" value="1"/>
</dbReference>
<dbReference type="Proteomes" id="UP000637578">
    <property type="component" value="Unassembled WGS sequence"/>
</dbReference>
<dbReference type="GO" id="GO:0006310">
    <property type="term" value="P:DNA recombination"/>
    <property type="evidence" value="ECO:0007669"/>
    <property type="project" value="UniProtKB-KW"/>
</dbReference>
<dbReference type="SUPFAM" id="SSF56349">
    <property type="entry name" value="DNA breaking-rejoining enzymes"/>
    <property type="match status" value="1"/>
</dbReference>
<dbReference type="RefSeq" id="WP_189061902.1">
    <property type="nucleotide sequence ID" value="NZ_BMMK01000055.1"/>
</dbReference>
<dbReference type="Gene3D" id="1.10.150.130">
    <property type="match status" value="1"/>
</dbReference>
<dbReference type="CDD" id="cd01189">
    <property type="entry name" value="INT_ICEBs1_C_like"/>
    <property type="match status" value="1"/>
</dbReference>
<dbReference type="GO" id="GO:0003677">
    <property type="term" value="F:DNA binding"/>
    <property type="evidence" value="ECO:0007669"/>
    <property type="project" value="UniProtKB-UniRule"/>
</dbReference>
<feature type="region of interest" description="Disordered" evidence="5">
    <location>
        <begin position="244"/>
        <end position="270"/>
    </location>
</feature>
<evidence type="ECO:0000313" key="8">
    <source>
        <dbReference type="EMBL" id="GGM82226.1"/>
    </source>
</evidence>
<dbReference type="EMBL" id="BMMK01000055">
    <property type="protein sequence ID" value="GGM82226.1"/>
    <property type="molecule type" value="Genomic_DNA"/>
</dbReference>
<evidence type="ECO:0000256" key="3">
    <source>
        <dbReference type="ARBA" id="ARBA00023172"/>
    </source>
</evidence>
<dbReference type="PANTHER" id="PTHR30349">
    <property type="entry name" value="PHAGE INTEGRASE-RELATED"/>
    <property type="match status" value="1"/>
</dbReference>
<evidence type="ECO:0000259" key="6">
    <source>
        <dbReference type="PROSITE" id="PS51898"/>
    </source>
</evidence>
<organism evidence="8 9">
    <name type="scientific">Longimycelium tulufanense</name>
    <dbReference type="NCBI Taxonomy" id="907463"/>
    <lineage>
        <taxon>Bacteria</taxon>
        <taxon>Bacillati</taxon>
        <taxon>Actinomycetota</taxon>
        <taxon>Actinomycetes</taxon>
        <taxon>Pseudonocardiales</taxon>
        <taxon>Pseudonocardiaceae</taxon>
        <taxon>Longimycelium</taxon>
    </lineage>
</organism>
<evidence type="ECO:0000256" key="4">
    <source>
        <dbReference type="PROSITE-ProRule" id="PRU01248"/>
    </source>
</evidence>
<dbReference type="InterPro" id="IPR004107">
    <property type="entry name" value="Integrase_SAM-like_N"/>
</dbReference>
<dbReference type="GO" id="GO:0015074">
    <property type="term" value="P:DNA integration"/>
    <property type="evidence" value="ECO:0007669"/>
    <property type="project" value="UniProtKB-KW"/>
</dbReference>
<dbReference type="Pfam" id="PF00589">
    <property type="entry name" value="Phage_integrase"/>
    <property type="match status" value="1"/>
</dbReference>
<keyword evidence="2 4" id="KW-0238">DNA-binding</keyword>
<keyword evidence="1" id="KW-0229">DNA integration</keyword>
<dbReference type="PROSITE" id="PS51900">
    <property type="entry name" value="CB"/>
    <property type="match status" value="1"/>
</dbReference>
<name>A0A8J3CEF1_9PSEU</name>
<gene>
    <name evidence="8" type="ORF">GCM10012275_61100</name>
</gene>
<feature type="domain" description="Tyr recombinase" evidence="6">
    <location>
        <begin position="181"/>
        <end position="428"/>
    </location>
</feature>
<dbReference type="InterPro" id="IPR002104">
    <property type="entry name" value="Integrase_catalytic"/>
</dbReference>
<dbReference type="InterPro" id="IPR044068">
    <property type="entry name" value="CB"/>
</dbReference>
<reference evidence="8" key="1">
    <citation type="journal article" date="2014" name="Int. J. Syst. Evol. Microbiol.">
        <title>Complete genome sequence of Corynebacterium casei LMG S-19264T (=DSM 44701T), isolated from a smear-ripened cheese.</title>
        <authorList>
            <consortium name="US DOE Joint Genome Institute (JGI-PGF)"/>
            <person name="Walter F."/>
            <person name="Albersmeier A."/>
            <person name="Kalinowski J."/>
            <person name="Ruckert C."/>
        </authorList>
    </citation>
    <scope>NUCLEOTIDE SEQUENCE</scope>
    <source>
        <strain evidence="8">CGMCC 4.5737</strain>
    </source>
</reference>
<evidence type="ECO:0000256" key="1">
    <source>
        <dbReference type="ARBA" id="ARBA00022908"/>
    </source>
</evidence>
<protein>
    <submittedName>
        <fullName evidence="8">Site-specific integrase</fullName>
    </submittedName>
</protein>
<proteinExistence type="predicted"/>
<dbReference type="Gene3D" id="1.10.443.10">
    <property type="entry name" value="Intergrase catalytic core"/>
    <property type="match status" value="1"/>
</dbReference>
<evidence type="ECO:0000256" key="2">
    <source>
        <dbReference type="ARBA" id="ARBA00023125"/>
    </source>
</evidence>
<evidence type="ECO:0000313" key="9">
    <source>
        <dbReference type="Proteomes" id="UP000637578"/>
    </source>
</evidence>
<accession>A0A8J3CEF1</accession>
<dbReference type="InterPro" id="IPR050090">
    <property type="entry name" value="Tyrosine_recombinase_XerCD"/>
</dbReference>
<comment type="caution">
    <text evidence="8">The sequence shown here is derived from an EMBL/GenBank/DDBJ whole genome shotgun (WGS) entry which is preliminary data.</text>
</comment>